<dbReference type="EMBL" id="WAAQ01000002">
    <property type="protein sequence ID" value="KAB1883634.1"/>
    <property type="molecule type" value="Genomic_DNA"/>
</dbReference>
<evidence type="ECO:0000313" key="4">
    <source>
        <dbReference type="Proteomes" id="UP000436027"/>
    </source>
</evidence>
<evidence type="ECO:0000256" key="2">
    <source>
        <dbReference type="SAM" id="SignalP"/>
    </source>
</evidence>
<feature type="region of interest" description="Disordered" evidence="1">
    <location>
        <begin position="32"/>
        <end position="61"/>
    </location>
</feature>
<dbReference type="Proteomes" id="UP000436027">
    <property type="component" value="Unassembled WGS sequence"/>
</dbReference>
<evidence type="ECO:0000256" key="1">
    <source>
        <dbReference type="SAM" id="MobiDB-lite"/>
    </source>
</evidence>
<name>A0AAD3ZXZ6_MICMQ</name>
<gene>
    <name evidence="3" type="ORF">F6W70_13630</name>
</gene>
<sequence length="201" mass="20524">MLTIMTNKARTAAPLLIAVLLLAGCAETASPAPAPTVEEAGPTSSSSPTPTSAAPATSERGNLIKTVGETFGLGGGTDGASVADFVVTAIDVDPVCAAEFATAPEHGHFVRLAIEGETTAELPGDLYFAGGTWTAIAENGTTFNGDPWSIAAISCQNDAERFPSIVGPGERVAGAVILDVPTAHGVMVWEPEPGLSWEWSF</sequence>
<feature type="compositionally biased region" description="Low complexity" evidence="1">
    <location>
        <begin position="42"/>
        <end position="58"/>
    </location>
</feature>
<accession>A0AAD3ZXZ6</accession>
<organism evidence="3 4">
    <name type="scientific">Microbacterium maritypicum</name>
    <name type="common">Microbacterium liquefaciens</name>
    <dbReference type="NCBI Taxonomy" id="33918"/>
    <lineage>
        <taxon>Bacteria</taxon>
        <taxon>Bacillati</taxon>
        <taxon>Actinomycetota</taxon>
        <taxon>Actinomycetes</taxon>
        <taxon>Micrococcales</taxon>
        <taxon>Microbacteriaceae</taxon>
        <taxon>Microbacterium</taxon>
    </lineage>
</organism>
<keyword evidence="2" id="KW-0732">Signal</keyword>
<feature type="chain" id="PRO_5042234450" description="Lipoprotein" evidence="2">
    <location>
        <begin position="29"/>
        <end position="201"/>
    </location>
</feature>
<reference evidence="3 4" key="1">
    <citation type="submission" date="2019-09" db="EMBL/GenBank/DDBJ databases">
        <title>Whole genome sequencing of Microbacterium maritypicum.</title>
        <authorList>
            <person name="Lenchi N."/>
        </authorList>
    </citation>
    <scope>NUCLEOTIDE SEQUENCE [LARGE SCALE GENOMIC DNA]</scope>
    <source>
        <strain evidence="3 4">DSM 12512</strain>
    </source>
</reference>
<dbReference type="AlphaFoldDB" id="A0AAD3ZXZ6"/>
<dbReference type="RefSeq" id="WP_151487002.1">
    <property type="nucleotide sequence ID" value="NZ_BAAAIN010000001.1"/>
</dbReference>
<evidence type="ECO:0008006" key="5">
    <source>
        <dbReference type="Google" id="ProtNLM"/>
    </source>
</evidence>
<protein>
    <recommendedName>
        <fullName evidence="5">Lipoprotein</fullName>
    </recommendedName>
</protein>
<comment type="caution">
    <text evidence="3">The sequence shown here is derived from an EMBL/GenBank/DDBJ whole genome shotgun (WGS) entry which is preliminary data.</text>
</comment>
<evidence type="ECO:0000313" key="3">
    <source>
        <dbReference type="EMBL" id="KAB1883634.1"/>
    </source>
</evidence>
<proteinExistence type="predicted"/>
<feature type="signal peptide" evidence="2">
    <location>
        <begin position="1"/>
        <end position="28"/>
    </location>
</feature>